<protein>
    <recommendedName>
        <fullName evidence="10">Magnesium transporter</fullName>
    </recommendedName>
</protein>
<evidence type="ECO:0000256" key="8">
    <source>
        <dbReference type="ARBA" id="ARBA00023065"/>
    </source>
</evidence>
<keyword evidence="13" id="KW-1185">Reference proteome</keyword>
<evidence type="ECO:0000256" key="11">
    <source>
        <dbReference type="SAM" id="MobiDB-lite"/>
    </source>
</evidence>
<keyword evidence="3 10" id="KW-0813">Transport</keyword>
<evidence type="ECO:0000256" key="7">
    <source>
        <dbReference type="ARBA" id="ARBA00022989"/>
    </source>
</evidence>
<feature type="compositionally biased region" description="Basic and acidic residues" evidence="11">
    <location>
        <begin position="455"/>
        <end position="470"/>
    </location>
</feature>
<dbReference type="GO" id="GO:0015095">
    <property type="term" value="F:magnesium ion transmembrane transporter activity"/>
    <property type="evidence" value="ECO:0007669"/>
    <property type="project" value="TreeGrafter"/>
</dbReference>
<evidence type="ECO:0000313" key="12">
    <source>
        <dbReference type="EMBL" id="GJN90802.1"/>
    </source>
</evidence>
<keyword evidence="7 10" id="KW-1133">Transmembrane helix</keyword>
<dbReference type="CDD" id="cd12823">
    <property type="entry name" value="Mrs2_Mfm1p-like"/>
    <property type="match status" value="1"/>
</dbReference>
<dbReference type="Pfam" id="PF22099">
    <property type="entry name" value="MRS2-like"/>
    <property type="match status" value="1"/>
</dbReference>
<dbReference type="EMBL" id="BQKY01000007">
    <property type="protein sequence ID" value="GJN90802.1"/>
    <property type="molecule type" value="Genomic_DNA"/>
</dbReference>
<feature type="compositionally biased region" description="Low complexity" evidence="11">
    <location>
        <begin position="45"/>
        <end position="56"/>
    </location>
</feature>
<keyword evidence="5 10" id="KW-0460">Magnesium</keyword>
<evidence type="ECO:0000256" key="1">
    <source>
        <dbReference type="ARBA" id="ARBA00004141"/>
    </source>
</evidence>
<organism evidence="12 13">
    <name type="scientific">Rhodotorula paludigena</name>
    <dbReference type="NCBI Taxonomy" id="86838"/>
    <lineage>
        <taxon>Eukaryota</taxon>
        <taxon>Fungi</taxon>
        <taxon>Dikarya</taxon>
        <taxon>Basidiomycota</taxon>
        <taxon>Pucciniomycotina</taxon>
        <taxon>Microbotryomycetes</taxon>
        <taxon>Sporidiobolales</taxon>
        <taxon>Sporidiobolaceae</taxon>
        <taxon>Rhodotorula</taxon>
    </lineage>
</organism>
<dbReference type="PANTHER" id="PTHR13890">
    <property type="entry name" value="RNA SPLICING PROTEIN MRS2, MITOCHONDRIAL"/>
    <property type="match status" value="1"/>
</dbReference>
<keyword evidence="10" id="KW-0496">Mitochondrion</keyword>
<keyword evidence="9 10" id="KW-0472">Membrane</keyword>
<dbReference type="Gene3D" id="2.40.128.330">
    <property type="match status" value="1"/>
</dbReference>
<name>A0AAV5GP59_9BASI</name>
<dbReference type="InterPro" id="IPR039204">
    <property type="entry name" value="MRS2-like"/>
</dbReference>
<evidence type="ECO:0000256" key="9">
    <source>
        <dbReference type="ARBA" id="ARBA00023136"/>
    </source>
</evidence>
<evidence type="ECO:0000256" key="5">
    <source>
        <dbReference type="ARBA" id="ARBA00022842"/>
    </source>
</evidence>
<feature type="region of interest" description="Disordered" evidence="11">
    <location>
        <begin position="1"/>
        <end position="57"/>
    </location>
</feature>
<dbReference type="Gene3D" id="1.20.58.340">
    <property type="entry name" value="Magnesium transport protein CorA, transmembrane region"/>
    <property type="match status" value="1"/>
</dbReference>
<reference evidence="12 13" key="1">
    <citation type="submission" date="2021-12" db="EMBL/GenBank/DDBJ databases">
        <title>High titer production of polyol ester of fatty acids by Rhodotorula paludigena BS15 towards product separation-free biomass refinery.</title>
        <authorList>
            <person name="Mano J."/>
            <person name="Ono H."/>
            <person name="Tanaka T."/>
            <person name="Naito K."/>
            <person name="Sushida H."/>
            <person name="Ike M."/>
            <person name="Tokuyasu K."/>
            <person name="Kitaoka M."/>
        </authorList>
    </citation>
    <scope>NUCLEOTIDE SEQUENCE [LARGE SCALE GENOMIC DNA]</scope>
    <source>
        <strain evidence="12 13">BS15</strain>
    </source>
</reference>
<keyword evidence="10" id="KW-0999">Mitochondrion inner membrane</keyword>
<gene>
    <name evidence="12" type="ORF">Rhopal_003816-T1</name>
</gene>
<proteinExistence type="inferred from homology"/>
<evidence type="ECO:0000256" key="4">
    <source>
        <dbReference type="ARBA" id="ARBA00022692"/>
    </source>
</evidence>
<keyword evidence="8 10" id="KW-0406">Ion transport</keyword>
<evidence type="ECO:0000256" key="2">
    <source>
        <dbReference type="ARBA" id="ARBA00009765"/>
    </source>
</evidence>
<dbReference type="GO" id="GO:0005743">
    <property type="term" value="C:mitochondrial inner membrane"/>
    <property type="evidence" value="ECO:0007669"/>
    <property type="project" value="UniProtKB-SubCell"/>
</dbReference>
<evidence type="ECO:0000313" key="13">
    <source>
        <dbReference type="Proteomes" id="UP001342314"/>
    </source>
</evidence>
<feature type="compositionally biased region" description="Basic and acidic residues" evidence="11">
    <location>
        <begin position="501"/>
        <end position="515"/>
    </location>
</feature>
<feature type="transmembrane region" description="Helical" evidence="10">
    <location>
        <begin position="391"/>
        <end position="415"/>
    </location>
</feature>
<dbReference type="PANTHER" id="PTHR13890:SF0">
    <property type="entry name" value="MAGNESIUM TRANSPORTER MRS2 HOMOLOG, MITOCHONDRIAL"/>
    <property type="match status" value="1"/>
</dbReference>
<evidence type="ECO:0000256" key="3">
    <source>
        <dbReference type="ARBA" id="ARBA00022448"/>
    </source>
</evidence>
<accession>A0AAV5GP59</accession>
<comment type="caution">
    <text evidence="10">Lacks conserved residue(s) required for the propagation of feature annotation.</text>
</comment>
<evidence type="ECO:0000256" key="10">
    <source>
        <dbReference type="RuleBase" id="RU366042"/>
    </source>
</evidence>
<dbReference type="Proteomes" id="UP001342314">
    <property type="component" value="Unassembled WGS sequence"/>
</dbReference>
<feature type="compositionally biased region" description="Low complexity" evidence="11">
    <location>
        <begin position="16"/>
        <end position="32"/>
    </location>
</feature>
<sequence length="515" mass="56072">MLSRPGSAGLQRVALSTSISRSTTHTTRLSRSAAQEKESQDPIVSSGSTDSDAADAGHGGIAYTRHELLADWHSYARKVSPLDVRWHGKDQIDANYMIIRPDGSIEDPDEKLDKQAIIEQFGLLPRDLRSLDAHILDVRPALIVCQRSLIICTPVIRAIIAPDQLVLIGTDRDNPICNDEQSVEMAEALQKVMAYLELTGSATGRSNTPPFELRALEAVLLLTVRGIKNVVTELQERVYRTIPALRFGVSPAELRDLLECKRTVEDCLQSGRAMQSALSTVLGEDEDMANMYLTDKAKGNARDISDHTQAELLLEYYERRLDETSESCERLSTLLSEVDSNISLVLASTRVRLQNLELQTAIGTLSLGAGATVAGFFGMNLTSGLEEHPSAFYWTVGLVSSMMVGVTAISWVRLIRARRSQLFLRSIRPKRDGPESLGSRWSAGPVGETPSVQGGKKDVRDVDVHKDVEKATGQADGGVQTPKSVEEGTGQGKGKKAVAAGEKEAAMHEKDGSTL</sequence>
<keyword evidence="4 10" id="KW-0812">Transmembrane</keyword>
<comment type="subcellular location">
    <subcellularLocation>
        <location evidence="1">Membrane</location>
        <topology evidence="1">Multi-pass membrane protein</topology>
    </subcellularLocation>
    <subcellularLocation>
        <location evidence="10">Mitochondrion inner membrane</location>
        <topology evidence="10">Multi-pass membrane protein</topology>
    </subcellularLocation>
</comment>
<comment type="caution">
    <text evidence="12">The sequence shown here is derived from an EMBL/GenBank/DDBJ whole genome shotgun (WGS) entry which is preliminary data.</text>
</comment>
<evidence type="ECO:0000256" key="6">
    <source>
        <dbReference type="ARBA" id="ARBA00022946"/>
    </source>
</evidence>
<dbReference type="AlphaFoldDB" id="A0AAV5GP59"/>
<keyword evidence="6" id="KW-0809">Transit peptide</keyword>
<feature type="region of interest" description="Disordered" evidence="11">
    <location>
        <begin position="432"/>
        <end position="515"/>
    </location>
</feature>
<comment type="similarity">
    <text evidence="2 10">Belongs to the CorA metal ion transporter (MIT) (TC 1.A.35) family.</text>
</comment>